<dbReference type="InterPro" id="IPR036648">
    <property type="entry name" value="CN_Hdrase_a/SCN_Hdrase_g_sf"/>
</dbReference>
<evidence type="ECO:0000313" key="1">
    <source>
        <dbReference type="EMBL" id="SPC34736.1"/>
    </source>
</evidence>
<dbReference type="EMBL" id="LT981265">
    <property type="protein sequence ID" value="SPC34736.1"/>
    <property type="molecule type" value="Genomic_DNA"/>
</dbReference>
<protein>
    <submittedName>
        <fullName evidence="1">Uncharacterized protein</fullName>
    </submittedName>
</protein>
<organism evidence="1 2">
    <name type="scientific">Candidatus Nitrosocaldus cavascurensis</name>
    <dbReference type="NCBI Taxonomy" id="2058097"/>
    <lineage>
        <taxon>Archaea</taxon>
        <taxon>Nitrososphaerota</taxon>
        <taxon>Nitrososphaeria</taxon>
        <taxon>Candidatus Nitrosocaldales</taxon>
        <taxon>Candidatus Nitrosocaldaceae</taxon>
        <taxon>Candidatus Nitrosocaldus</taxon>
    </lineage>
</organism>
<evidence type="ECO:0000313" key="2">
    <source>
        <dbReference type="Proteomes" id="UP000236248"/>
    </source>
</evidence>
<sequence>MGIEEIDAKELEILNSIFLEAAKNPEFRKELLSNPTKALAKYDIPDRLKEIVVNTIQGKEQL</sequence>
<dbReference type="Proteomes" id="UP000236248">
    <property type="component" value="Chromosome NCAV"/>
</dbReference>
<dbReference type="KEGG" id="ncv:NCAV_1571"/>
<dbReference type="SUPFAM" id="SSF56209">
    <property type="entry name" value="Nitrile hydratase alpha chain"/>
    <property type="match status" value="1"/>
</dbReference>
<accession>A0A2K5ASV7</accession>
<reference evidence="2" key="1">
    <citation type="submission" date="2018-01" db="EMBL/GenBank/DDBJ databases">
        <authorList>
            <person name="Kerou L M."/>
        </authorList>
    </citation>
    <scope>NUCLEOTIDE SEQUENCE [LARGE SCALE GENOMIC DNA]</scope>
    <source>
        <strain evidence="2">SCU2</strain>
    </source>
</reference>
<dbReference type="AlphaFoldDB" id="A0A2K5ASV7"/>
<keyword evidence="2" id="KW-1185">Reference proteome</keyword>
<dbReference type="GO" id="GO:0046914">
    <property type="term" value="F:transition metal ion binding"/>
    <property type="evidence" value="ECO:0007669"/>
    <property type="project" value="InterPro"/>
</dbReference>
<name>A0A2K5ASV7_9ARCH</name>
<proteinExistence type="predicted"/>
<dbReference type="RefSeq" id="WP_103286662.1">
    <property type="nucleotide sequence ID" value="NZ_LT981265.1"/>
</dbReference>
<gene>
    <name evidence="1" type="ORF">NCAV_1571</name>
</gene>
<dbReference type="GO" id="GO:0003824">
    <property type="term" value="F:catalytic activity"/>
    <property type="evidence" value="ECO:0007669"/>
    <property type="project" value="InterPro"/>
</dbReference>
<dbReference type="GeneID" id="41595561"/>